<feature type="non-terminal residue" evidence="1">
    <location>
        <position position="1"/>
    </location>
</feature>
<accession>A0A3B0SXV0</accession>
<dbReference type="AlphaFoldDB" id="A0A3B0SXV0"/>
<proteinExistence type="predicted"/>
<gene>
    <name evidence="1" type="ORF">MNBD_ACTINO02-2451</name>
</gene>
<organism evidence="1">
    <name type="scientific">hydrothermal vent metagenome</name>
    <dbReference type="NCBI Taxonomy" id="652676"/>
    <lineage>
        <taxon>unclassified sequences</taxon>
        <taxon>metagenomes</taxon>
        <taxon>ecological metagenomes</taxon>
    </lineage>
</organism>
<dbReference type="Gene3D" id="2.60.120.260">
    <property type="entry name" value="Galactose-binding domain-like"/>
    <property type="match status" value="1"/>
</dbReference>
<dbReference type="EMBL" id="UOEK01000566">
    <property type="protein sequence ID" value="VAW09380.1"/>
    <property type="molecule type" value="Genomic_DNA"/>
</dbReference>
<evidence type="ECO:0008006" key="2">
    <source>
        <dbReference type="Google" id="ProtNLM"/>
    </source>
</evidence>
<dbReference type="SUPFAM" id="SSF49785">
    <property type="entry name" value="Galactose-binding domain-like"/>
    <property type="match status" value="1"/>
</dbReference>
<protein>
    <recommendedName>
        <fullName evidence="2">CBM-cenC domain-containing protein</fullName>
    </recommendedName>
</protein>
<reference evidence="1" key="1">
    <citation type="submission" date="2018-06" db="EMBL/GenBank/DDBJ databases">
        <authorList>
            <person name="Zhirakovskaya E."/>
        </authorList>
    </citation>
    <scope>NUCLEOTIDE SEQUENCE</scope>
</reference>
<sequence length="504" mass="51844">ENLTFGGVEDSGYEAILRTYQSIAAGTLKAAQVAIQEVIETQADGNQTLNDVLTGFAVDNYLLDEPNPSLAGYTDPDAQAWSDTLGDSRPAVAEVPLTSGQVHTGGFADLGRGGAYYVEYTVPQAVGSGQVTITTDPVPDVEYRALRIREGTFGPELCTGATTDIILLEPDTPTVIDVDLSCTTVTVVAVYADLANTTRSVSWDALYTSAGVVDMANPGFETGDFTGWTPIGNPNVTSVGAYGPRSGTFNATTEASSGIVGGVEQTVPVATGTDYVATVWIRPMGVSGAVLRILEPDGTLIAEDVGVPGSYGWSRLTVPFTAPGSEIRFQLWGGDGGGDGTFIDWDDVALVDAGAVAWINGDFDDSATSLPGWSVVGGELGTVEPVVVDAGTGDVAALVTTTGVGGVVGLEQLVDVWGTANTVSVTARVTSLSGANVTLQVLRLDGTVIDADSAALLSSDGEVVLTVPPWVLSGEGIVRVRVTVNVSSAGISVRFNDAVLGIVP</sequence>
<evidence type="ECO:0000313" key="1">
    <source>
        <dbReference type="EMBL" id="VAW09380.1"/>
    </source>
</evidence>
<name>A0A3B0SXV0_9ZZZZ</name>
<dbReference type="InterPro" id="IPR008979">
    <property type="entry name" value="Galactose-bd-like_sf"/>
</dbReference>